<dbReference type="GO" id="GO:0004650">
    <property type="term" value="F:polygalacturonase activity"/>
    <property type="evidence" value="ECO:0007669"/>
    <property type="project" value="InterPro"/>
</dbReference>
<evidence type="ECO:0000313" key="10">
    <source>
        <dbReference type="Proteomes" id="UP000515211"/>
    </source>
</evidence>
<proteinExistence type="inferred from homology"/>
<evidence type="ECO:0000256" key="7">
    <source>
        <dbReference type="ARBA" id="ARBA00023316"/>
    </source>
</evidence>
<dbReference type="SUPFAM" id="SSF51126">
    <property type="entry name" value="Pectin lyase-like"/>
    <property type="match status" value="1"/>
</dbReference>
<evidence type="ECO:0000256" key="3">
    <source>
        <dbReference type="ARBA" id="ARBA00022512"/>
    </source>
</evidence>
<dbReference type="RefSeq" id="XP_052119102.1">
    <property type="nucleotide sequence ID" value="XM_052263142.1"/>
</dbReference>
<dbReference type="InterPro" id="IPR012334">
    <property type="entry name" value="Pectin_lyas_fold"/>
</dbReference>
<evidence type="ECO:0000313" key="11">
    <source>
        <dbReference type="RefSeq" id="XP_052119102.1"/>
    </source>
</evidence>
<sequence length="490" mass="52831">MVENFDHWLGNQPILKILRGKNSKSGPKLNLTVQFEKTVFSTHSLNDDDDEADVEVQSFLEAAAVVAPITSSSLRNKGKKKHLLSTVVLPCCLCARISSSSSHASFSSFNVVDYGAHGNSQIDDSKAFLKAWKSVCDASENAATLVIPKGKTFMLQPISFQGPCKPTKINIKLEGTVIAPKKLDGWKWSSDDNEKDAWITFSNIRGLVINGGGKFDGQGASWWGCKKCNRPTALRFHGCGNLDLNSLNHINSPRSHISINQCNHSKISNLRISAPKESPNTDGIDISASSNILITGSTITTGDDCIAINGGSSFINVSSIHCGPGHGISIGSLGKNGAYETAQEIRVQNCNFSRTTNGARIKTWKGGSGYAKNILFDNIIMDAVDIPVIIDQQYKTDDIKVKKVKDDKAVKVSDVTFVKVRGTSTSEDPVQLNCDAIGCTNINLEGIDITSTNGEKTRASCKNVQGICSSCTPNVPCLSSQNNLTINKFL</sequence>
<keyword evidence="7" id="KW-0961">Cell wall biogenesis/degradation</keyword>
<keyword evidence="5 9" id="KW-0378">Hydrolase</keyword>
<name>A0A9C6WKE7_ARADU</name>
<evidence type="ECO:0000256" key="9">
    <source>
        <dbReference type="RuleBase" id="RU361169"/>
    </source>
</evidence>
<evidence type="ECO:0000256" key="1">
    <source>
        <dbReference type="ARBA" id="ARBA00004191"/>
    </source>
</evidence>
<dbReference type="KEGG" id="adu:107495495"/>
<dbReference type="GO" id="GO:0005975">
    <property type="term" value="P:carbohydrate metabolic process"/>
    <property type="evidence" value="ECO:0007669"/>
    <property type="project" value="InterPro"/>
</dbReference>
<comment type="similarity">
    <text evidence="2 9">Belongs to the glycosyl hydrolase 28 family.</text>
</comment>
<keyword evidence="4" id="KW-0964">Secreted</keyword>
<evidence type="ECO:0000256" key="5">
    <source>
        <dbReference type="ARBA" id="ARBA00022801"/>
    </source>
</evidence>
<reference evidence="10" key="1">
    <citation type="journal article" date="2016" name="Nat. Genet.">
        <title>The genome sequences of Arachis duranensis and Arachis ipaensis, the diploid ancestors of cultivated peanut.</title>
        <authorList>
            <person name="Bertioli D.J."/>
            <person name="Cannon S.B."/>
            <person name="Froenicke L."/>
            <person name="Huang G."/>
            <person name="Farmer A.D."/>
            <person name="Cannon E.K."/>
            <person name="Liu X."/>
            <person name="Gao D."/>
            <person name="Clevenger J."/>
            <person name="Dash S."/>
            <person name="Ren L."/>
            <person name="Moretzsohn M.C."/>
            <person name="Shirasawa K."/>
            <person name="Huang W."/>
            <person name="Vidigal B."/>
            <person name="Abernathy B."/>
            <person name="Chu Y."/>
            <person name="Niederhuth C.E."/>
            <person name="Umale P."/>
            <person name="Araujo A.C."/>
            <person name="Kozik A."/>
            <person name="Kim K.D."/>
            <person name="Burow M.D."/>
            <person name="Varshney R.K."/>
            <person name="Wang X."/>
            <person name="Zhang X."/>
            <person name="Barkley N."/>
            <person name="Guimaraes P.M."/>
            <person name="Isobe S."/>
            <person name="Guo B."/>
            <person name="Liao B."/>
            <person name="Stalker H.T."/>
            <person name="Schmitz R.J."/>
            <person name="Scheffler B.E."/>
            <person name="Leal-Bertioli S.C."/>
            <person name="Xun X."/>
            <person name="Jackson S.A."/>
            <person name="Michelmore R."/>
            <person name="Ozias-Akins P."/>
        </authorList>
    </citation>
    <scope>NUCLEOTIDE SEQUENCE [LARGE SCALE GENOMIC DNA]</scope>
    <source>
        <strain evidence="10">cv. V14167</strain>
    </source>
</reference>
<dbReference type="PANTHER" id="PTHR31375">
    <property type="match status" value="1"/>
</dbReference>
<protein>
    <submittedName>
        <fullName evidence="11">Probable polygalacturonase At3g15720</fullName>
    </submittedName>
</protein>
<dbReference type="PROSITE" id="PS00502">
    <property type="entry name" value="POLYGALACTURONASE"/>
    <property type="match status" value="1"/>
</dbReference>
<dbReference type="InterPro" id="IPR000743">
    <property type="entry name" value="Glyco_hydro_28"/>
</dbReference>
<dbReference type="Pfam" id="PF00295">
    <property type="entry name" value="Glyco_hydro_28"/>
    <property type="match status" value="1"/>
</dbReference>
<evidence type="ECO:0000256" key="2">
    <source>
        <dbReference type="ARBA" id="ARBA00008834"/>
    </source>
</evidence>
<keyword evidence="6 9" id="KW-0326">Glycosidase</keyword>
<keyword evidence="10" id="KW-1185">Reference proteome</keyword>
<dbReference type="GeneID" id="107495495"/>
<dbReference type="InterPro" id="IPR011050">
    <property type="entry name" value="Pectin_lyase_fold/virulence"/>
</dbReference>
<evidence type="ECO:0000256" key="8">
    <source>
        <dbReference type="PROSITE-ProRule" id="PRU10052"/>
    </source>
</evidence>
<evidence type="ECO:0000256" key="4">
    <source>
        <dbReference type="ARBA" id="ARBA00022525"/>
    </source>
</evidence>
<dbReference type="SMART" id="SM00710">
    <property type="entry name" value="PbH1"/>
    <property type="match status" value="4"/>
</dbReference>
<organism evidence="10 11">
    <name type="scientific">Arachis duranensis</name>
    <name type="common">Wild peanut</name>
    <dbReference type="NCBI Taxonomy" id="130453"/>
    <lineage>
        <taxon>Eukaryota</taxon>
        <taxon>Viridiplantae</taxon>
        <taxon>Streptophyta</taxon>
        <taxon>Embryophyta</taxon>
        <taxon>Tracheophyta</taxon>
        <taxon>Spermatophyta</taxon>
        <taxon>Magnoliopsida</taxon>
        <taxon>eudicotyledons</taxon>
        <taxon>Gunneridae</taxon>
        <taxon>Pentapetalae</taxon>
        <taxon>rosids</taxon>
        <taxon>fabids</taxon>
        <taxon>Fabales</taxon>
        <taxon>Fabaceae</taxon>
        <taxon>Papilionoideae</taxon>
        <taxon>50 kb inversion clade</taxon>
        <taxon>dalbergioids sensu lato</taxon>
        <taxon>Dalbergieae</taxon>
        <taxon>Pterocarpus clade</taxon>
        <taxon>Arachis</taxon>
    </lineage>
</organism>
<keyword evidence="3" id="KW-0134">Cell wall</keyword>
<evidence type="ECO:0000256" key="6">
    <source>
        <dbReference type="ARBA" id="ARBA00023295"/>
    </source>
</evidence>
<dbReference type="AlphaFoldDB" id="A0A9C6WKE7"/>
<gene>
    <name evidence="11" type="primary">LOC107495495</name>
</gene>
<dbReference type="Gene3D" id="2.160.20.10">
    <property type="entry name" value="Single-stranded right-handed beta-helix, Pectin lyase-like"/>
    <property type="match status" value="1"/>
</dbReference>
<comment type="subcellular location">
    <subcellularLocation>
        <location evidence="1">Secreted</location>
        <location evidence="1">Cell wall</location>
    </subcellularLocation>
</comment>
<dbReference type="GO" id="GO:0071555">
    <property type="term" value="P:cell wall organization"/>
    <property type="evidence" value="ECO:0007669"/>
    <property type="project" value="UniProtKB-KW"/>
</dbReference>
<accession>A0A9C6WKE7</accession>
<dbReference type="InterPro" id="IPR006626">
    <property type="entry name" value="PbH1"/>
</dbReference>
<reference evidence="11" key="2">
    <citation type="submission" date="2025-08" db="UniProtKB">
        <authorList>
            <consortium name="RefSeq"/>
        </authorList>
    </citation>
    <scope>IDENTIFICATION</scope>
    <source>
        <tissue evidence="11">Whole plant</tissue>
    </source>
</reference>
<feature type="active site" evidence="8">
    <location>
        <position position="326"/>
    </location>
</feature>
<dbReference type="Proteomes" id="UP000515211">
    <property type="component" value="Chromosome 6"/>
</dbReference>